<dbReference type="InterPro" id="IPR017871">
    <property type="entry name" value="ABC_transporter-like_CS"/>
</dbReference>
<dbReference type="InterPro" id="IPR003439">
    <property type="entry name" value="ABC_transporter-like_ATP-bd"/>
</dbReference>
<dbReference type="AlphaFoldDB" id="A0A2K5APC5"/>
<keyword evidence="3 5" id="KW-0067">ATP-binding</keyword>
<dbReference type="EMBL" id="LT981265">
    <property type="protein sequence ID" value="SPC33480.1"/>
    <property type="molecule type" value="Genomic_DNA"/>
</dbReference>
<feature type="domain" description="ABC transporter" evidence="4">
    <location>
        <begin position="13"/>
        <end position="245"/>
    </location>
</feature>
<dbReference type="PANTHER" id="PTHR42734">
    <property type="entry name" value="METAL TRANSPORT SYSTEM ATP-BINDING PROTEIN TM_0124-RELATED"/>
    <property type="match status" value="1"/>
</dbReference>
<evidence type="ECO:0000259" key="4">
    <source>
        <dbReference type="PROSITE" id="PS50893"/>
    </source>
</evidence>
<sequence length="249" mass="27384">MNMGRDDSRVVAVSIKDITYGYTHAPVLERINLDVNRGEVVGLLGPNGSGKSTLLKIIAGLIKPWSGSIEFGDGIGNRPVIGYMPQVDGIDLDFPITVEEVVALGLWNRSRGVMPWHTSRNVREKVYNVLEDLGMSSKAKSQIGELSGGEQKRVFLARAIVHDPELLLLDEPTTGADPSTRDDILMMLYELNRKTKVTIILSTHDIIGVAMNLPRVVCLNKSIMADGYAKDILTKDNLLRVYGLIDSIK</sequence>
<gene>
    <name evidence="5" type="primary">mntB</name>
    <name evidence="5" type="ORF">NCAV_0286</name>
</gene>
<keyword evidence="6" id="KW-1185">Reference proteome</keyword>
<accession>A0A2K5APC5</accession>
<dbReference type="KEGG" id="ncv:NCAV_0286"/>
<proteinExistence type="predicted"/>
<dbReference type="Pfam" id="PF00005">
    <property type="entry name" value="ABC_tran"/>
    <property type="match status" value="1"/>
</dbReference>
<dbReference type="InterPro" id="IPR027417">
    <property type="entry name" value="P-loop_NTPase"/>
</dbReference>
<dbReference type="PROSITE" id="PS50893">
    <property type="entry name" value="ABC_TRANSPORTER_2"/>
    <property type="match status" value="1"/>
</dbReference>
<evidence type="ECO:0000313" key="6">
    <source>
        <dbReference type="Proteomes" id="UP000236248"/>
    </source>
</evidence>
<evidence type="ECO:0000256" key="3">
    <source>
        <dbReference type="ARBA" id="ARBA00022840"/>
    </source>
</evidence>
<dbReference type="GO" id="GO:0016887">
    <property type="term" value="F:ATP hydrolysis activity"/>
    <property type="evidence" value="ECO:0007669"/>
    <property type="project" value="InterPro"/>
</dbReference>
<reference evidence="6" key="1">
    <citation type="submission" date="2018-01" db="EMBL/GenBank/DDBJ databases">
        <authorList>
            <person name="Kerou L M."/>
        </authorList>
    </citation>
    <scope>NUCLEOTIDE SEQUENCE [LARGE SCALE GENOMIC DNA]</scope>
    <source>
        <strain evidence="6">SCU2</strain>
    </source>
</reference>
<dbReference type="InterPro" id="IPR050153">
    <property type="entry name" value="Metal_Ion_Import_ABC"/>
</dbReference>
<dbReference type="CDD" id="cd03235">
    <property type="entry name" value="ABC_Metallic_Cations"/>
    <property type="match status" value="1"/>
</dbReference>
<protein>
    <submittedName>
        <fullName evidence="5">ABC uptake transporter, ATP-binding protein</fullName>
    </submittedName>
</protein>
<dbReference type="Gene3D" id="3.40.50.300">
    <property type="entry name" value="P-loop containing nucleotide triphosphate hydrolases"/>
    <property type="match status" value="1"/>
</dbReference>
<keyword evidence="1" id="KW-0813">Transport</keyword>
<dbReference type="InterPro" id="IPR003593">
    <property type="entry name" value="AAA+_ATPase"/>
</dbReference>
<evidence type="ECO:0000256" key="1">
    <source>
        <dbReference type="ARBA" id="ARBA00022448"/>
    </source>
</evidence>
<dbReference type="SUPFAM" id="SSF52540">
    <property type="entry name" value="P-loop containing nucleoside triphosphate hydrolases"/>
    <property type="match status" value="1"/>
</dbReference>
<organism evidence="5 6">
    <name type="scientific">Candidatus Nitrosocaldus cavascurensis</name>
    <dbReference type="NCBI Taxonomy" id="2058097"/>
    <lineage>
        <taxon>Archaea</taxon>
        <taxon>Nitrososphaerota</taxon>
        <taxon>Nitrososphaeria</taxon>
        <taxon>Candidatus Nitrosocaldales</taxon>
        <taxon>Candidatus Nitrosocaldaceae</taxon>
        <taxon>Candidatus Nitrosocaldus</taxon>
    </lineage>
</organism>
<evidence type="ECO:0000256" key="2">
    <source>
        <dbReference type="ARBA" id="ARBA00022741"/>
    </source>
</evidence>
<keyword evidence="2" id="KW-0547">Nucleotide-binding</keyword>
<dbReference type="SMART" id="SM00382">
    <property type="entry name" value="AAA"/>
    <property type="match status" value="1"/>
</dbReference>
<evidence type="ECO:0000313" key="5">
    <source>
        <dbReference type="EMBL" id="SPC33480.1"/>
    </source>
</evidence>
<dbReference type="PROSITE" id="PS00211">
    <property type="entry name" value="ABC_TRANSPORTER_1"/>
    <property type="match status" value="1"/>
</dbReference>
<dbReference type="GO" id="GO:0005524">
    <property type="term" value="F:ATP binding"/>
    <property type="evidence" value="ECO:0007669"/>
    <property type="project" value="UniProtKB-KW"/>
</dbReference>
<name>A0A2K5APC5_9ARCH</name>
<dbReference type="Proteomes" id="UP000236248">
    <property type="component" value="Chromosome NCAV"/>
</dbReference>